<keyword evidence="1" id="KW-0812">Transmembrane</keyword>
<dbReference type="GO" id="GO:0016874">
    <property type="term" value="F:ligase activity"/>
    <property type="evidence" value="ECO:0007669"/>
    <property type="project" value="UniProtKB-KW"/>
</dbReference>
<gene>
    <name evidence="2" type="ORF">OQ287_05155</name>
</gene>
<accession>A0AA41ZKU5</accession>
<keyword evidence="2" id="KW-0436">Ligase</keyword>
<feature type="transmembrane region" description="Helical" evidence="1">
    <location>
        <begin position="61"/>
        <end position="85"/>
    </location>
</feature>
<comment type="caution">
    <text evidence="2">The sequence shown here is derived from an EMBL/GenBank/DDBJ whole genome shotgun (WGS) entry which is preliminary data.</text>
</comment>
<dbReference type="RefSeq" id="WP_250937336.1">
    <property type="nucleotide sequence ID" value="NZ_JAMLJK010000001.1"/>
</dbReference>
<evidence type="ECO:0000256" key="1">
    <source>
        <dbReference type="SAM" id="Phobius"/>
    </source>
</evidence>
<feature type="transmembrane region" description="Helical" evidence="1">
    <location>
        <begin position="130"/>
        <end position="148"/>
    </location>
</feature>
<feature type="transmembrane region" description="Helical" evidence="1">
    <location>
        <begin position="220"/>
        <end position="244"/>
    </location>
</feature>
<keyword evidence="3" id="KW-1185">Reference proteome</keyword>
<name>A0AA41ZKU5_9GAMM</name>
<feature type="transmembrane region" description="Helical" evidence="1">
    <location>
        <begin position="256"/>
        <end position="282"/>
    </location>
</feature>
<evidence type="ECO:0000313" key="2">
    <source>
        <dbReference type="EMBL" id="MCX2523618.1"/>
    </source>
</evidence>
<feature type="transmembrane region" description="Helical" evidence="1">
    <location>
        <begin position="97"/>
        <end position="118"/>
    </location>
</feature>
<keyword evidence="1" id="KW-0472">Membrane</keyword>
<evidence type="ECO:0000313" key="3">
    <source>
        <dbReference type="Proteomes" id="UP001165678"/>
    </source>
</evidence>
<dbReference type="EMBL" id="JAPIVE010000001">
    <property type="protein sequence ID" value="MCX2523618.1"/>
    <property type="molecule type" value="Genomic_DNA"/>
</dbReference>
<protein>
    <submittedName>
        <fullName evidence="2">O-antigen ligase domain-containing protein</fullName>
    </submittedName>
</protein>
<proteinExistence type="predicted"/>
<keyword evidence="1" id="KW-1133">Transmembrane helix</keyword>
<feature type="transmembrane region" description="Helical" evidence="1">
    <location>
        <begin position="188"/>
        <end position="208"/>
    </location>
</feature>
<feature type="transmembrane region" description="Helical" evidence="1">
    <location>
        <begin position="24"/>
        <end position="49"/>
    </location>
</feature>
<feature type="transmembrane region" description="Helical" evidence="1">
    <location>
        <begin position="377"/>
        <end position="400"/>
    </location>
</feature>
<feature type="transmembrane region" description="Helical" evidence="1">
    <location>
        <begin position="337"/>
        <end position="365"/>
    </location>
</feature>
<sequence length="417" mass="46080">MDSKTVYPETTEERVIWWSITATYPIYVVGGLYVLAPVMSWSLLGYFVLKCLRHQAHFPRIAWPIWGWILGMLVMEVALLMGHMLNGLSTGLTIKSSIGWAKGWALLAVFPLLGCLPVRPEIIVRASMKVCLYTILLLPVFVGAWAAGLPHTPYVSPLKAIGGPGPEFFALSLYEIDPGSGLPRWRLFTPWAPAVGFVANIYFVFALMETDRRWKAIGMFGSILMILMSGSRMALVAIVLIIAGQFFLTRLSRPGLWFSISGATLFLGFVGETIINAVDAFITGFKNSRADSTRVRAALGRIAVHRWKTEAPTWGHGVVERGPHLVEYMPIGSHHSWYGLLFVKGIVGFYALAVPMALSFLHLLYHAPRYPIARSGLIMVGLLVVYSFGENLEILAYLIWPGLMLIGKAHQEAGASS</sequence>
<reference evidence="2" key="1">
    <citation type="submission" date="2022-11" db="EMBL/GenBank/DDBJ databases">
        <title>Larsenimonas rhizosphaerae sp. nov., isolated from a tidal mudflat.</title>
        <authorList>
            <person name="Lee S.D."/>
            <person name="Kim I.S."/>
        </authorList>
    </citation>
    <scope>NUCLEOTIDE SEQUENCE</scope>
    <source>
        <strain evidence="2">GH2-1</strain>
    </source>
</reference>
<organism evidence="2 3">
    <name type="scientific">Larsenimonas rhizosphaerae</name>
    <dbReference type="NCBI Taxonomy" id="2944682"/>
    <lineage>
        <taxon>Bacteria</taxon>
        <taxon>Pseudomonadati</taxon>
        <taxon>Pseudomonadota</taxon>
        <taxon>Gammaproteobacteria</taxon>
        <taxon>Oceanospirillales</taxon>
        <taxon>Halomonadaceae</taxon>
        <taxon>Larsenimonas</taxon>
    </lineage>
</organism>
<dbReference type="AlphaFoldDB" id="A0AA41ZKU5"/>
<dbReference type="Proteomes" id="UP001165678">
    <property type="component" value="Unassembled WGS sequence"/>
</dbReference>